<evidence type="ECO:0000313" key="3">
    <source>
        <dbReference type="EMBL" id="MBY86668.1"/>
    </source>
</evidence>
<keyword evidence="2" id="KW-0732">Signal</keyword>
<evidence type="ECO:0000256" key="2">
    <source>
        <dbReference type="SAM" id="SignalP"/>
    </source>
</evidence>
<organism evidence="3">
    <name type="scientific">Sipha flava</name>
    <name type="common">yellow sugarcane aphid</name>
    <dbReference type="NCBI Taxonomy" id="143950"/>
    <lineage>
        <taxon>Eukaryota</taxon>
        <taxon>Metazoa</taxon>
        <taxon>Ecdysozoa</taxon>
        <taxon>Arthropoda</taxon>
        <taxon>Hexapoda</taxon>
        <taxon>Insecta</taxon>
        <taxon>Pterygota</taxon>
        <taxon>Neoptera</taxon>
        <taxon>Paraneoptera</taxon>
        <taxon>Hemiptera</taxon>
        <taxon>Sternorrhyncha</taxon>
        <taxon>Aphidomorpha</taxon>
        <taxon>Aphidoidea</taxon>
        <taxon>Aphididae</taxon>
        <taxon>Sipha</taxon>
    </lineage>
</organism>
<feature type="chain" id="PRO_5015491370" evidence="2">
    <location>
        <begin position="22"/>
        <end position="306"/>
    </location>
</feature>
<evidence type="ECO:0000256" key="1">
    <source>
        <dbReference type="SAM" id="MobiDB-lite"/>
    </source>
</evidence>
<sequence length="306" mass="33790">MLSTKTTALMMLAIAINVFRAATDDDDDPSKWTRLCTYTSEGGSRHNVSMPCGVQVESQSDEAESNEGPVNYVRIDVKNVRGGGATQDDGDETQGDGGETQDNGDEGLERTGIVDRGTKTENLVGLEQNEEIVATGNQDEAVNDYNGKHVEYDVTVEADDYDGGEDDERQEQLGSVPVKSVVLSYLQDAKKQLYNKIHYLLSLLQNAFLKARLDSRRSYRDLIDRRNALKSEGRQAGSNKQFLANFSSMLKPPFERSMMTMSFLMFGVFVVQVVQRLMQTLQQSSDLLSMGNPVQGNLPTASASIF</sequence>
<dbReference type="EMBL" id="GGMS01017465">
    <property type="protein sequence ID" value="MBY86668.1"/>
    <property type="molecule type" value="Transcribed_RNA"/>
</dbReference>
<proteinExistence type="predicted"/>
<protein>
    <submittedName>
        <fullName evidence="3">Uncharacterized protein</fullName>
    </submittedName>
</protein>
<reference evidence="3" key="1">
    <citation type="submission" date="2018-04" db="EMBL/GenBank/DDBJ databases">
        <title>Transcriptome assembly of Sipha flava.</title>
        <authorList>
            <person name="Scully E.D."/>
            <person name="Geib S.M."/>
            <person name="Palmer N.A."/>
            <person name="Koch K."/>
            <person name="Bradshaw J."/>
            <person name="Heng-Moss T."/>
            <person name="Sarath G."/>
        </authorList>
    </citation>
    <scope>NUCLEOTIDE SEQUENCE</scope>
</reference>
<feature type="region of interest" description="Disordered" evidence="1">
    <location>
        <begin position="77"/>
        <end position="111"/>
    </location>
</feature>
<name>A0A2S2R9N5_9HEMI</name>
<dbReference type="AlphaFoldDB" id="A0A2S2R9N5"/>
<accession>A0A2S2R9N5</accession>
<gene>
    <name evidence="3" type="ORF">g.1728</name>
</gene>
<feature type="signal peptide" evidence="2">
    <location>
        <begin position="1"/>
        <end position="21"/>
    </location>
</feature>